<gene>
    <name evidence="1" type="ORF">SAMN05216190_12176</name>
</gene>
<dbReference type="AlphaFoldDB" id="A0A1I5TTJ3"/>
<name>A0A1I5TTJ3_9PSED</name>
<evidence type="ECO:0000313" key="1">
    <source>
        <dbReference type="EMBL" id="SFP85917.1"/>
    </source>
</evidence>
<keyword evidence="2" id="KW-1185">Reference proteome</keyword>
<protein>
    <submittedName>
        <fullName evidence="1">Uncharacterized protein</fullName>
    </submittedName>
</protein>
<dbReference type="OrthoDB" id="7060618at2"/>
<reference evidence="2" key="1">
    <citation type="submission" date="2016-10" db="EMBL/GenBank/DDBJ databases">
        <authorList>
            <person name="Varghese N."/>
            <person name="Submissions S."/>
        </authorList>
    </citation>
    <scope>NUCLEOTIDE SEQUENCE [LARGE SCALE GENOMIC DNA]</scope>
    <source>
        <strain evidence="2">DSM 17834</strain>
    </source>
</reference>
<organism evidence="1 2">
    <name type="scientific">Pseudomonas borbori</name>
    <dbReference type="NCBI Taxonomy" id="289003"/>
    <lineage>
        <taxon>Bacteria</taxon>
        <taxon>Pseudomonadati</taxon>
        <taxon>Pseudomonadota</taxon>
        <taxon>Gammaproteobacteria</taxon>
        <taxon>Pseudomonadales</taxon>
        <taxon>Pseudomonadaceae</taxon>
        <taxon>Pseudomonas</taxon>
    </lineage>
</organism>
<evidence type="ECO:0000313" key="2">
    <source>
        <dbReference type="Proteomes" id="UP000198784"/>
    </source>
</evidence>
<sequence>MSSATDGYLDHSFDNDFAGLELKWLPWVGSRYQESACKTIILGESIYLYDGEPSRQRILDRNSLRSRHINHGILAKFKSRYLRNFERAVFKKNRPNLLERTDLWTGVIYHNLVPRLLESLKERPTHNDYTQGWSEFLQITKVVQAQRCIVYGLESRKIRALLELLAEQHIQFRRSRLPAVGKNRPLLLTIQLETQPFEMLFIRHPSAFFTWEKWALTLREANMLPVAETPESA</sequence>
<dbReference type="STRING" id="289003.SAMN05216190_12176"/>
<dbReference type="Proteomes" id="UP000198784">
    <property type="component" value="Unassembled WGS sequence"/>
</dbReference>
<accession>A0A1I5TTJ3</accession>
<dbReference type="EMBL" id="FOWX01000021">
    <property type="protein sequence ID" value="SFP85917.1"/>
    <property type="molecule type" value="Genomic_DNA"/>
</dbReference>
<dbReference type="RefSeq" id="WP_090502689.1">
    <property type="nucleotide sequence ID" value="NZ_FOWX01000021.1"/>
</dbReference>
<proteinExistence type="predicted"/>